<dbReference type="Proteomes" id="UP000471678">
    <property type="component" value="Unassembled WGS sequence"/>
</dbReference>
<dbReference type="GO" id="GO:0009307">
    <property type="term" value="P:DNA restriction-modification system"/>
    <property type="evidence" value="ECO:0007669"/>
    <property type="project" value="UniProtKB-KW"/>
</dbReference>
<evidence type="ECO:0000313" key="6">
    <source>
        <dbReference type="EMBL" id="MYY64442.1"/>
    </source>
</evidence>
<dbReference type="GO" id="GO:0004519">
    <property type="term" value="F:endonuclease activity"/>
    <property type="evidence" value="ECO:0007669"/>
    <property type="project" value="UniProtKB-KW"/>
</dbReference>
<evidence type="ECO:0000256" key="3">
    <source>
        <dbReference type="ARBA" id="ARBA00023125"/>
    </source>
</evidence>
<gene>
    <name evidence="6" type="ORF">FYL25_03210</name>
</gene>
<dbReference type="Gene3D" id="1.10.287.1120">
    <property type="entry name" value="Bipartite methylase S protein"/>
    <property type="match status" value="1"/>
</dbReference>
<evidence type="ECO:0000256" key="1">
    <source>
        <dbReference type="ARBA" id="ARBA00010923"/>
    </source>
</evidence>
<organism evidence="6 7">
    <name type="scientific">Ligilactobacillus salivarius</name>
    <dbReference type="NCBI Taxonomy" id="1624"/>
    <lineage>
        <taxon>Bacteria</taxon>
        <taxon>Bacillati</taxon>
        <taxon>Bacillota</taxon>
        <taxon>Bacilli</taxon>
        <taxon>Lactobacillales</taxon>
        <taxon>Lactobacillaceae</taxon>
        <taxon>Ligilactobacillus</taxon>
    </lineage>
</organism>
<dbReference type="InterPro" id="IPR052021">
    <property type="entry name" value="Type-I_RS_S_subunit"/>
</dbReference>
<comment type="similarity">
    <text evidence="1">Belongs to the type-I restriction system S methylase family.</text>
</comment>
<comment type="caution">
    <text evidence="6">The sequence shown here is derived from an EMBL/GenBank/DDBJ whole genome shotgun (WGS) entry which is preliminary data.</text>
</comment>
<sequence>MIFLRYWEHVKSKYLFENISLKGFQDLPVLSVTQDKGVVYRDNLDIDIKYDLLTLKNYKLVQPGDFIISLRSFQGGFETSYLTGITSPAYTIFNFIDNQDKDHAFWQYLFKRIDFINSLKRVTFGIRDGKAISFSQFGDVKVEYPSFDEQKHIATVLTKLDNTLQLHERKCEELTLIKKSLLQKLFPKEDKIKPEIRYKNFSDAWEQRKLGEVAEIKTGSRNHQDSVDNGKYPFFVRSEKVERLNEYDFDTKAILVPGDGRIGEIFHYYDGKFALHQRVYKVDNFKEVNPLYLLNLFKYKFKKHALRLNAQGTVPSLRLPMFTNWNILIPNLNEQQKIGLFFQQLDSLIALHQRKLEKLKQLKKFLLQNMFI</sequence>
<dbReference type="GO" id="GO:0003677">
    <property type="term" value="F:DNA binding"/>
    <property type="evidence" value="ECO:0007669"/>
    <property type="project" value="UniProtKB-KW"/>
</dbReference>
<feature type="coiled-coil region" evidence="4">
    <location>
        <begin position="342"/>
        <end position="369"/>
    </location>
</feature>
<evidence type="ECO:0000313" key="7">
    <source>
        <dbReference type="Proteomes" id="UP000471678"/>
    </source>
</evidence>
<feature type="domain" description="Type I restriction modification DNA specificity" evidence="5">
    <location>
        <begin position="204"/>
        <end position="361"/>
    </location>
</feature>
<evidence type="ECO:0000259" key="5">
    <source>
        <dbReference type="Pfam" id="PF01420"/>
    </source>
</evidence>
<dbReference type="EMBL" id="VSUB01000002">
    <property type="protein sequence ID" value="MYY64442.1"/>
    <property type="molecule type" value="Genomic_DNA"/>
</dbReference>
<name>A0A6N9IQ02_9LACO</name>
<evidence type="ECO:0000256" key="2">
    <source>
        <dbReference type="ARBA" id="ARBA00022747"/>
    </source>
</evidence>
<keyword evidence="6" id="KW-0540">Nuclease</keyword>
<dbReference type="PANTHER" id="PTHR30408:SF12">
    <property type="entry name" value="TYPE I RESTRICTION ENZYME MJAVIII SPECIFICITY SUBUNIT"/>
    <property type="match status" value="1"/>
</dbReference>
<accession>A0A6N9IQ02</accession>
<proteinExistence type="inferred from homology"/>
<feature type="domain" description="Type I restriction modification DNA specificity" evidence="5">
    <location>
        <begin position="47"/>
        <end position="175"/>
    </location>
</feature>
<feature type="coiled-coil region" evidence="4">
    <location>
        <begin position="157"/>
        <end position="184"/>
    </location>
</feature>
<dbReference type="Pfam" id="PF01420">
    <property type="entry name" value="Methylase_S"/>
    <property type="match status" value="2"/>
</dbReference>
<dbReference type="InterPro" id="IPR000055">
    <property type="entry name" value="Restrct_endonuc_typeI_TRD"/>
</dbReference>
<dbReference type="Gene3D" id="3.90.220.20">
    <property type="entry name" value="DNA methylase specificity domains"/>
    <property type="match status" value="2"/>
</dbReference>
<dbReference type="SUPFAM" id="SSF116734">
    <property type="entry name" value="DNA methylase specificity domain"/>
    <property type="match status" value="2"/>
</dbReference>
<reference evidence="6 7" key="1">
    <citation type="journal article" date="2020" name="Food Funct.">
        <title>Screening of Lactobacillus salivarius strains from the feces of Chinese populations and the evaluation of their effects against intestinal inflammation in mice.</title>
        <authorList>
            <person name="Zhai Q."/>
            <person name="Shen X."/>
            <person name="Cen S."/>
            <person name="Zhang C."/>
            <person name="Tian F."/>
            <person name="Zhao J."/>
            <person name="Zhang H."/>
            <person name="Xue Y."/>
            <person name="Chen W."/>
        </authorList>
    </citation>
    <scope>NUCLEOTIDE SEQUENCE [LARGE SCALE GENOMIC DNA]</scope>
    <source>
        <strain evidence="6 7">FYNDL5_1.scaf</strain>
    </source>
</reference>
<dbReference type="InterPro" id="IPR044946">
    <property type="entry name" value="Restrct_endonuc_typeI_TRD_sf"/>
</dbReference>
<keyword evidence="3" id="KW-0238">DNA-binding</keyword>
<keyword evidence="2" id="KW-0680">Restriction system</keyword>
<dbReference type="AlphaFoldDB" id="A0A6N9IQ02"/>
<protein>
    <submittedName>
        <fullName evidence="6">Restriction endonuclease subunit S</fullName>
    </submittedName>
</protein>
<keyword evidence="4" id="KW-0175">Coiled coil</keyword>
<evidence type="ECO:0000256" key="4">
    <source>
        <dbReference type="SAM" id="Coils"/>
    </source>
</evidence>
<keyword evidence="6" id="KW-0255">Endonuclease</keyword>
<keyword evidence="6" id="KW-0378">Hydrolase</keyword>
<dbReference type="PANTHER" id="PTHR30408">
    <property type="entry name" value="TYPE-1 RESTRICTION ENZYME ECOKI SPECIFICITY PROTEIN"/>
    <property type="match status" value="1"/>
</dbReference>